<dbReference type="SUPFAM" id="SSF52788">
    <property type="entry name" value="Phosphotyrosine protein phosphatases I"/>
    <property type="match status" value="1"/>
</dbReference>
<evidence type="ECO:0000313" key="3">
    <source>
        <dbReference type="EMBL" id="GGO11917.1"/>
    </source>
</evidence>
<dbReference type="Pfam" id="PF01451">
    <property type="entry name" value="LMWPc"/>
    <property type="match status" value="1"/>
</dbReference>
<evidence type="ECO:0000256" key="1">
    <source>
        <dbReference type="ARBA" id="ARBA00022849"/>
    </source>
</evidence>
<dbReference type="SMART" id="SM00226">
    <property type="entry name" value="LMWPc"/>
    <property type="match status" value="1"/>
</dbReference>
<dbReference type="Gene3D" id="3.40.50.2300">
    <property type="match status" value="1"/>
</dbReference>
<dbReference type="Proteomes" id="UP000602381">
    <property type="component" value="Unassembled WGS sequence"/>
</dbReference>
<dbReference type="InterPro" id="IPR023485">
    <property type="entry name" value="Ptyr_pPase"/>
</dbReference>
<gene>
    <name evidence="3" type="ORF">GCM10007972_16260</name>
</gene>
<organism evidence="3 4">
    <name type="scientific">Iodidimonas muriae</name>
    <dbReference type="NCBI Taxonomy" id="261467"/>
    <lineage>
        <taxon>Bacteria</taxon>
        <taxon>Pseudomonadati</taxon>
        <taxon>Pseudomonadota</taxon>
        <taxon>Alphaproteobacteria</taxon>
        <taxon>Iodidimonadales</taxon>
        <taxon>Iodidimonadaceae</taxon>
        <taxon>Iodidimonas</taxon>
    </lineage>
</organism>
<dbReference type="InterPro" id="IPR036196">
    <property type="entry name" value="Ptyr_pPase_sf"/>
</dbReference>
<accession>A0ABQ2LDG8</accession>
<proteinExistence type="predicted"/>
<protein>
    <submittedName>
        <fullName evidence="3">Arsenate reductase (Thioredoxin)</fullName>
    </submittedName>
</protein>
<comment type="caution">
    <text evidence="3">The sequence shown here is derived from an EMBL/GenBank/DDBJ whole genome shotgun (WGS) entry which is preliminary data.</text>
</comment>
<evidence type="ECO:0000313" key="4">
    <source>
        <dbReference type="Proteomes" id="UP000602381"/>
    </source>
</evidence>
<feature type="domain" description="Phosphotyrosine protein phosphatase I" evidence="2">
    <location>
        <begin position="1"/>
        <end position="134"/>
    </location>
</feature>
<keyword evidence="4" id="KW-1185">Reference proteome</keyword>
<sequence length="135" mass="14486">MKILFLCVANSARSQMAEGLARHILGDRATVESAGSNPTSVNPFAIKAMQDIGIDITGHRSKIVTAEMAAANDLVITLCADEVCPALPPNVRHLHWPIPDPASDDPDLGPAQLEDRFKAARDNLHARIQALSQSL</sequence>
<keyword evidence="1" id="KW-0059">Arsenical resistance</keyword>
<dbReference type="PANTHER" id="PTHR43428:SF1">
    <property type="entry name" value="ARSENATE REDUCTASE"/>
    <property type="match status" value="1"/>
</dbReference>
<dbReference type="RefSeq" id="WP_150005734.1">
    <property type="nucleotide sequence ID" value="NZ_BMOV01000005.1"/>
</dbReference>
<dbReference type="CDD" id="cd16345">
    <property type="entry name" value="LMWP_ArsC"/>
    <property type="match status" value="1"/>
</dbReference>
<name>A0ABQ2LDG8_9PROT</name>
<dbReference type="EMBL" id="BMOV01000005">
    <property type="protein sequence ID" value="GGO11917.1"/>
    <property type="molecule type" value="Genomic_DNA"/>
</dbReference>
<reference evidence="4" key="1">
    <citation type="journal article" date="2019" name="Int. J. Syst. Evol. Microbiol.">
        <title>The Global Catalogue of Microorganisms (GCM) 10K type strain sequencing project: providing services to taxonomists for standard genome sequencing and annotation.</title>
        <authorList>
            <consortium name="The Broad Institute Genomics Platform"/>
            <consortium name="The Broad Institute Genome Sequencing Center for Infectious Disease"/>
            <person name="Wu L."/>
            <person name="Ma J."/>
        </authorList>
    </citation>
    <scope>NUCLEOTIDE SEQUENCE [LARGE SCALE GENOMIC DNA]</scope>
    <source>
        <strain evidence="4">JCM 17843</strain>
    </source>
</reference>
<evidence type="ECO:0000259" key="2">
    <source>
        <dbReference type="SMART" id="SM00226"/>
    </source>
</evidence>
<dbReference type="PANTHER" id="PTHR43428">
    <property type="entry name" value="ARSENATE REDUCTASE"/>
    <property type="match status" value="1"/>
</dbReference>